<dbReference type="Proteomes" id="UP000175968">
    <property type="component" value="Chromosome"/>
</dbReference>
<dbReference type="PROSITE" id="PS50893">
    <property type="entry name" value="ABC_TRANSPORTER_2"/>
    <property type="match status" value="1"/>
</dbReference>
<sequence length="291" mass="32567">MIQFNAYKMLQTADGELPLDVSFSIEKGQFLAIYGNSGAGKTTLLRIMAGLTEAEKTNIKVGNETWDNLQNKIHLAIQKRSIGFVFQDFALFPNLTVKENLEFALQKGDDSKIIPELIELMELQSLQNSKPQNLSGGQKQRVALARAIVRKPEILLLDEPLSALDDAMRFKLQDYILKIHQKYELTTLMITHSIPEIFKLSDKVIILDKGKIIKEGTPNAVFSEEKISSKFKLTGEIISITKSDIVYVIQVFSGNNIIKVVATEDEVINFKIGQKVLVASKAFNPIIQVIS</sequence>
<dbReference type="Gene3D" id="3.40.50.300">
    <property type="entry name" value="P-loop containing nucleotide triphosphate hydrolases"/>
    <property type="match status" value="1"/>
</dbReference>
<dbReference type="InterPro" id="IPR003593">
    <property type="entry name" value="AAA+_ATPase"/>
</dbReference>
<reference evidence="5 6" key="1">
    <citation type="submission" date="2016-10" db="EMBL/GenBank/DDBJ databases">
        <title>Flavobacterium gilvum sp. nov., isolated from stream water.</title>
        <authorList>
            <person name="Shin S.-K."/>
            <person name="Cho Y.-J."/>
            <person name="Yi H."/>
        </authorList>
    </citation>
    <scope>NUCLEOTIDE SEQUENCE [LARGE SCALE GENOMIC DNA]</scope>
    <source>
        <strain evidence="5 6">EM1308</strain>
    </source>
</reference>
<dbReference type="PROSITE" id="PS00211">
    <property type="entry name" value="ABC_TRANSPORTER_1"/>
    <property type="match status" value="1"/>
</dbReference>
<dbReference type="GO" id="GO:0005524">
    <property type="term" value="F:ATP binding"/>
    <property type="evidence" value="ECO:0007669"/>
    <property type="project" value="UniProtKB-KW"/>
</dbReference>
<dbReference type="EMBL" id="CP017479">
    <property type="protein sequence ID" value="AOW09043.1"/>
    <property type="molecule type" value="Genomic_DNA"/>
</dbReference>
<dbReference type="GO" id="GO:0016887">
    <property type="term" value="F:ATP hydrolysis activity"/>
    <property type="evidence" value="ECO:0007669"/>
    <property type="project" value="InterPro"/>
</dbReference>
<evidence type="ECO:0000313" key="6">
    <source>
        <dbReference type="Proteomes" id="UP000175968"/>
    </source>
</evidence>
<dbReference type="AlphaFoldDB" id="A0AAC9N6M0"/>
<accession>A0AAC9N6M0</accession>
<keyword evidence="6" id="KW-1185">Reference proteome</keyword>
<evidence type="ECO:0000313" key="5">
    <source>
        <dbReference type="EMBL" id="AOW09043.1"/>
    </source>
</evidence>
<dbReference type="InterPro" id="IPR027417">
    <property type="entry name" value="P-loop_NTPase"/>
</dbReference>
<evidence type="ECO:0000256" key="3">
    <source>
        <dbReference type="ARBA" id="ARBA00022840"/>
    </source>
</evidence>
<dbReference type="InterPro" id="IPR003439">
    <property type="entry name" value="ABC_transporter-like_ATP-bd"/>
</dbReference>
<keyword evidence="3 5" id="KW-0067">ATP-binding</keyword>
<protein>
    <submittedName>
        <fullName evidence="5">Molybdenum ABC transporter ATP-binding protein</fullName>
    </submittedName>
</protein>
<evidence type="ECO:0000256" key="1">
    <source>
        <dbReference type="ARBA" id="ARBA00022448"/>
    </source>
</evidence>
<keyword evidence="2" id="KW-0547">Nucleotide-binding</keyword>
<dbReference type="InterPro" id="IPR017871">
    <property type="entry name" value="ABC_transporter-like_CS"/>
</dbReference>
<evidence type="ECO:0000256" key="2">
    <source>
        <dbReference type="ARBA" id="ARBA00022741"/>
    </source>
</evidence>
<dbReference type="SUPFAM" id="SSF52540">
    <property type="entry name" value="P-loop containing nucleoside triphosphate hydrolases"/>
    <property type="match status" value="1"/>
</dbReference>
<name>A0AAC9N6M0_9FLAO</name>
<evidence type="ECO:0000259" key="4">
    <source>
        <dbReference type="PROSITE" id="PS50893"/>
    </source>
</evidence>
<dbReference type="InterPro" id="IPR050093">
    <property type="entry name" value="ABC_SmlMolc_Importer"/>
</dbReference>
<organism evidence="5 6">
    <name type="scientific">Flavobacterium gilvum</name>
    <dbReference type="NCBI Taxonomy" id="1492737"/>
    <lineage>
        <taxon>Bacteria</taxon>
        <taxon>Pseudomonadati</taxon>
        <taxon>Bacteroidota</taxon>
        <taxon>Flavobacteriia</taxon>
        <taxon>Flavobacteriales</taxon>
        <taxon>Flavobacteriaceae</taxon>
        <taxon>Flavobacterium</taxon>
    </lineage>
</organism>
<dbReference type="PANTHER" id="PTHR42781">
    <property type="entry name" value="SPERMIDINE/PUTRESCINE IMPORT ATP-BINDING PROTEIN POTA"/>
    <property type="match status" value="1"/>
</dbReference>
<dbReference type="PANTHER" id="PTHR42781:SF4">
    <property type="entry name" value="SPERMIDINE_PUTRESCINE IMPORT ATP-BINDING PROTEIN POTA"/>
    <property type="match status" value="1"/>
</dbReference>
<gene>
    <name evidence="5" type="ORF">EM308_05715</name>
</gene>
<dbReference type="SMART" id="SM00382">
    <property type="entry name" value="AAA"/>
    <property type="match status" value="1"/>
</dbReference>
<dbReference type="RefSeq" id="WP_035634243.1">
    <property type="nucleotide sequence ID" value="NZ_CP017479.1"/>
</dbReference>
<dbReference type="Pfam" id="PF00005">
    <property type="entry name" value="ABC_tran"/>
    <property type="match status" value="1"/>
</dbReference>
<proteinExistence type="predicted"/>
<dbReference type="KEGG" id="fgl:EM308_05715"/>
<keyword evidence="1" id="KW-0813">Transport</keyword>
<feature type="domain" description="ABC transporter" evidence="4">
    <location>
        <begin position="2"/>
        <end position="234"/>
    </location>
</feature>